<dbReference type="AlphaFoldDB" id="A0A0B6EP90"/>
<organism evidence="2 3">
    <name type="scientific">Corynebacterium singulare</name>
    <dbReference type="NCBI Taxonomy" id="161899"/>
    <lineage>
        <taxon>Bacteria</taxon>
        <taxon>Bacillati</taxon>
        <taxon>Actinomycetota</taxon>
        <taxon>Actinomycetes</taxon>
        <taxon>Mycobacteriales</taxon>
        <taxon>Corynebacteriaceae</taxon>
        <taxon>Corynebacterium</taxon>
    </lineage>
</organism>
<feature type="region of interest" description="Disordered" evidence="1">
    <location>
        <begin position="80"/>
        <end position="119"/>
    </location>
</feature>
<dbReference type="HOGENOM" id="CLU_010802_0_0_11"/>
<reference evidence="2 3" key="1">
    <citation type="journal article" date="2015" name="Genome Announc.">
        <title>Complete Genome Sequence and Annotation of Corynebacterium singulare DSM 44357, Isolated from a Human Semen Specimen.</title>
        <authorList>
            <person name="Merten M."/>
            <person name="Brinkrolf K."/>
            <person name="Albersmeier A."/>
            <person name="Kutter Y."/>
            <person name="Ruckert C."/>
            <person name="Tauch A."/>
        </authorList>
    </citation>
    <scope>NUCLEOTIDE SEQUENCE [LARGE SCALE GENOMIC DNA]</scope>
    <source>
        <strain evidence="2">IBS B52218</strain>
    </source>
</reference>
<name>A0A0B6EP90_9CORY</name>
<dbReference type="RefSeq" id="WP_236684027.1">
    <property type="nucleotide sequence ID" value="NZ_CP010827.1"/>
</dbReference>
<protein>
    <recommendedName>
        <fullName evidence="4">DNA-directed DNA polymerase</fullName>
    </recommendedName>
</protein>
<dbReference type="Proteomes" id="UP000031890">
    <property type="component" value="Chromosome"/>
</dbReference>
<evidence type="ECO:0000313" key="3">
    <source>
        <dbReference type="Proteomes" id="UP000031890"/>
    </source>
</evidence>
<evidence type="ECO:0000256" key="1">
    <source>
        <dbReference type="SAM" id="MobiDB-lite"/>
    </source>
</evidence>
<evidence type="ECO:0000313" key="2">
    <source>
        <dbReference type="EMBL" id="AJI78342.1"/>
    </source>
</evidence>
<dbReference type="SUPFAM" id="SSF56672">
    <property type="entry name" value="DNA/RNA polymerases"/>
    <property type="match status" value="1"/>
</dbReference>
<feature type="compositionally biased region" description="Polar residues" evidence="1">
    <location>
        <begin position="1"/>
        <end position="10"/>
    </location>
</feature>
<dbReference type="STRING" id="161899.CSING_03980"/>
<feature type="compositionally biased region" description="Low complexity" evidence="1">
    <location>
        <begin position="106"/>
        <end position="119"/>
    </location>
</feature>
<proteinExistence type="predicted"/>
<evidence type="ECO:0008006" key="4">
    <source>
        <dbReference type="Google" id="ProtNLM"/>
    </source>
</evidence>
<accession>A0A0B6EP90</accession>
<sequence length="1041" mass="113563">MTTANESWSIEISPKDAPDTVRHEHELIELDVNGTEWQSRLVDTAVDVPGRSDPSYFTVLVRREPRSVAKVSETLATISGSSTDVPAGQDPKVVSGQNPLGERQNGRAGAPGRRGSAAAVDADAVAGVNDGDSECVADPSRAGDGPVEFGALPTVRSMGTGRMAHVVGFDTEFTYAEGDVTKRTIDSYQFACTDPLNDDVLVEVVVLPLAGDRIYLEDALYVVTLAAGLHVLARGKGPQIDPRGVLVRDVRCDDADDRFDYIATRDAVFKRSIPLVLACHFANADLTAFRRPPVQRSGGGKYNDVLHRVTSASGGLVSLQPARFMRKSGKGSNSYRWLPFSLLVRDTMCQSAPGQKSLEVLGDVCGVPKLDVGVAIEDMTAMRGDDLLTFLEYGVNDAVIVVEYLAMLWGLNVVPPVTLSGAGASAVRDGIMQYMGASSKRDFLIQFRGLVAKTDPSASEEHDDLSYYASRELVPVDGDANQSHTAFKMSFHGGWNSCLSPGYHPYPTFDHDIQSAYPSAMASVIDVDYETGCIEEVLKDRELTLDDFPLGPITPVVAYVSWDFPPDVKVPCLPTVEGDCVLYPRTSHGAGAAQGDDVGEYAGFHGAWCAGPELYLALMLGAAVRVQIGYRMRLLNNADGSPSMSLRFALKQMVADRATAKKAFGKGSPEELMVKVATNSVYGKLAQDVSERNGWDAWAEQMESIGGSSVTSPYHASMTTSLVRALLLAMANTIPILSVTTDGFITSVEEIEHFDCFGIADVFRDARQALVGDPTVWEIKHHQDDLVNLSTRGNVSLHDHGVLAKAGLKVPEGIERGTIDERRWFRDVALTREGKIPNPYTSFPPFRELSRSVNRVDFHPVDLTPAVSALDFDLKREPLRDSLRVDIIDGNEMAGFETRAWDSIDDYKRARGIAGHMQLVRYGTTGDDRPTGCLRTGHDWDTWFRRFESARGRRIRTADGALLTELVAAHKAGLVVVDRLAVRVSVAQKVDWLSSLGMGEFTRAQWDHMSKKDRRSTVLRDADMDAVRAFADELNRGDGYV</sequence>
<gene>
    <name evidence="2" type="ORF">CSING_03980</name>
</gene>
<dbReference type="InterPro" id="IPR043502">
    <property type="entry name" value="DNA/RNA_pol_sf"/>
</dbReference>
<dbReference type="EMBL" id="CP010827">
    <property type="protein sequence ID" value="AJI78342.1"/>
    <property type="molecule type" value="Genomic_DNA"/>
</dbReference>
<dbReference type="KEGG" id="csx:CSING_03980"/>
<feature type="region of interest" description="Disordered" evidence="1">
    <location>
        <begin position="1"/>
        <end position="20"/>
    </location>
</feature>